<comment type="caution">
    <text evidence="3">The sequence shown here is derived from an EMBL/GenBank/DDBJ whole genome shotgun (WGS) entry which is preliminary data.</text>
</comment>
<feature type="coiled-coil region" evidence="1">
    <location>
        <begin position="449"/>
        <end position="476"/>
    </location>
</feature>
<dbReference type="AlphaFoldDB" id="A0A9X2W9F7"/>
<dbReference type="Proteomes" id="UP001150641">
    <property type="component" value="Unassembled WGS sequence"/>
</dbReference>
<gene>
    <name evidence="3" type="primary">crfC</name>
    <name evidence="3" type="ORF">MUA00_14425</name>
</gene>
<protein>
    <submittedName>
        <fullName evidence="3">Clamp-binding protein CrfC</fullName>
    </submittedName>
</protein>
<dbReference type="EMBL" id="JALHAP010000080">
    <property type="protein sequence ID" value="MCT4702976.1"/>
    <property type="molecule type" value="Genomic_DNA"/>
</dbReference>
<dbReference type="Pfam" id="PF00350">
    <property type="entry name" value="Dynamin_N"/>
    <property type="match status" value="1"/>
</dbReference>
<dbReference type="Gene3D" id="3.40.50.300">
    <property type="entry name" value="P-loop containing nucleotide triphosphate hydrolases"/>
    <property type="match status" value="1"/>
</dbReference>
<dbReference type="SUPFAM" id="SSF52540">
    <property type="entry name" value="P-loop containing nucleoside triphosphate hydrolases"/>
    <property type="match status" value="1"/>
</dbReference>
<dbReference type="InterPro" id="IPR030381">
    <property type="entry name" value="G_DYNAMIN_dom"/>
</dbReference>
<dbReference type="GO" id="GO:0005525">
    <property type="term" value="F:GTP binding"/>
    <property type="evidence" value="ECO:0007669"/>
    <property type="project" value="InterPro"/>
</dbReference>
<dbReference type="RefSeq" id="WP_271123725.1">
    <property type="nucleotide sequence ID" value="NZ_JALHAN010000067.1"/>
</dbReference>
<proteinExistence type="predicted"/>
<keyword evidence="4" id="KW-1185">Reference proteome</keyword>
<reference evidence="3" key="1">
    <citation type="submission" date="2022-03" db="EMBL/GenBank/DDBJ databases">
        <title>Proposal of a novel genus Dryocolo and two novel species.</title>
        <authorList>
            <person name="Maddock D.W."/>
            <person name="Brady C.L."/>
            <person name="Denman S."/>
            <person name="Arnold D."/>
        </authorList>
    </citation>
    <scope>NUCLEOTIDE SEQUENCE</scope>
    <source>
        <strain evidence="3">H6W4</strain>
    </source>
</reference>
<dbReference type="PANTHER" id="PTHR43834">
    <property type="entry name" value="GTPASE DER"/>
    <property type="match status" value="1"/>
</dbReference>
<organism evidence="3 4">
    <name type="scientific">Dryocola boscaweniae</name>
    <dbReference type="NCBI Taxonomy" id="2925397"/>
    <lineage>
        <taxon>Bacteria</taxon>
        <taxon>Pseudomonadati</taxon>
        <taxon>Pseudomonadota</taxon>
        <taxon>Gammaproteobacteria</taxon>
        <taxon>Enterobacterales</taxon>
        <taxon>Enterobacteriaceae</taxon>
        <taxon>Dryocola</taxon>
    </lineage>
</organism>
<dbReference type="NCBIfam" id="NF007368">
    <property type="entry name" value="PRK09866.1"/>
    <property type="match status" value="1"/>
</dbReference>
<accession>A0A9X2W9F7</accession>
<dbReference type="PROSITE" id="PS51718">
    <property type="entry name" value="G_DYNAMIN_2"/>
    <property type="match status" value="1"/>
</dbReference>
<dbReference type="InterPro" id="IPR027417">
    <property type="entry name" value="P-loop_NTPase"/>
</dbReference>
<evidence type="ECO:0000313" key="3">
    <source>
        <dbReference type="EMBL" id="MCT4702976.1"/>
    </source>
</evidence>
<evidence type="ECO:0000256" key="1">
    <source>
        <dbReference type="SAM" id="Coils"/>
    </source>
</evidence>
<dbReference type="GO" id="GO:0043022">
    <property type="term" value="F:ribosome binding"/>
    <property type="evidence" value="ECO:0007669"/>
    <property type="project" value="TreeGrafter"/>
</dbReference>
<sequence>MHTQTIFELSQEAERLLQLALQNLNALKTVPLATQNDQILNNLHAVASVVPLQFSARGINAQQAMLQNELRKITQQEMVLAIVGTMKAGKSTTINAIIGTEVLPNRNRPMTALPTLIRHTPGQREPVLHFPHVVPIEALMGELQQKLKGINREALTQQLEIDRDMDELLTRIASGGTFEKHYLGAQPIFHCLKSLNDLVRLSTVLEVSFPFKAYAAIEHVPVIEVEFIHLVGMQKGYGQLTLLDTPGPNEAGQPHLQKMLQEQLSQASAVLAVMDYTQLKSISDEEVRRAILGAGKSVPLYALVNKFDQKDRNSDDEAQVKALISGTLMKGTIETDRVFPVSSMWGYLANRARFELAEHGKLPDPQDQRWVQDFAEAALGRRWRSSDLADIDNLRHAADLLWEDSMFASPVDAILHAAHANASMYALRAAAQKLLNYAQGAEEYLSFRCQGLQVANEKLQSNIRLLEDDLSLLQTSQQDISRIIRTDVERAVTGIAEFISRYEKRIKADIDDYFQQGKVHEDVARHSFRLSTARSRDFEAGCESITVEDEQAAGLMLNKIRASSENILLVAQEAMTEELALLLNQLETSLMDTLRQTLKPIEKRVTEGLALSGFRAHISLPAFQTSQLNFNAQHAFNDVIDHQEVPVSQIRRQSGMRGTLARWLNSDDWGWEGYTATQSRYVIALPDLQSRLHRHVASFLLQLNKAIVAQVDISVMAGMATFFADFAQALEAIKTNLQQSLVARLQNEEALQTLQSQLQQCVRTTRYIHEDTRLLRDDIQTLFAAEQHQ</sequence>
<keyword evidence="1" id="KW-0175">Coiled coil</keyword>
<dbReference type="PANTHER" id="PTHR43834:SF6">
    <property type="entry name" value="GTPASE DER"/>
    <property type="match status" value="1"/>
</dbReference>
<name>A0A9X2W9F7_9ENTR</name>
<dbReference type="InterPro" id="IPR045063">
    <property type="entry name" value="Dynamin_N"/>
</dbReference>
<evidence type="ECO:0000259" key="2">
    <source>
        <dbReference type="PROSITE" id="PS51718"/>
    </source>
</evidence>
<evidence type="ECO:0000313" key="4">
    <source>
        <dbReference type="Proteomes" id="UP001150641"/>
    </source>
</evidence>
<feature type="domain" description="Dynamin-type G" evidence="2">
    <location>
        <begin position="74"/>
        <end position="410"/>
    </location>
</feature>